<reference evidence="2 3" key="1">
    <citation type="journal article" date="2020" name="BMC Genomics">
        <title>Correction to: Identification and distribution of gene clusters required for synthesis of sphingolipid metabolism inhibitors in diverse species of the filamentous fungus Fusarium.</title>
        <authorList>
            <person name="Kim H.S."/>
            <person name="Lohmar J.M."/>
            <person name="Busman M."/>
            <person name="Brown D.W."/>
            <person name="Naumann T.A."/>
            <person name="Divon H.H."/>
            <person name="Lysoe E."/>
            <person name="Uhlig S."/>
            <person name="Proctor R.H."/>
        </authorList>
    </citation>
    <scope>NUCLEOTIDE SEQUENCE [LARGE SCALE GENOMIC DNA]</scope>
    <source>
        <strain evidence="2 3">NRRL 25214</strain>
    </source>
</reference>
<name>A0A8H4YIE8_9HYPO</name>
<dbReference type="Proteomes" id="UP000573603">
    <property type="component" value="Unassembled WGS sequence"/>
</dbReference>
<feature type="domain" description="VWFA" evidence="1">
    <location>
        <begin position="51"/>
        <end position="243"/>
    </location>
</feature>
<organism evidence="2 3">
    <name type="scientific">Fusarium anthophilum</name>
    <dbReference type="NCBI Taxonomy" id="48485"/>
    <lineage>
        <taxon>Eukaryota</taxon>
        <taxon>Fungi</taxon>
        <taxon>Dikarya</taxon>
        <taxon>Ascomycota</taxon>
        <taxon>Pezizomycotina</taxon>
        <taxon>Sordariomycetes</taxon>
        <taxon>Hypocreomycetidae</taxon>
        <taxon>Hypocreales</taxon>
        <taxon>Nectriaceae</taxon>
        <taxon>Fusarium</taxon>
        <taxon>Fusarium fujikuroi species complex</taxon>
    </lineage>
</organism>
<dbReference type="AlphaFoldDB" id="A0A8H4YIE8"/>
<evidence type="ECO:0000259" key="1">
    <source>
        <dbReference type="PROSITE" id="PS50234"/>
    </source>
</evidence>
<gene>
    <name evidence="2" type="ORF">FANTH_14512</name>
</gene>
<accession>A0A8H4YIE8</accession>
<sequence>MCDHSSQDEMLAEARKLLDQVKAADHNLTQDVSHFIQTETSKVLSEGRGTDTTLFFDVSGSMGTDSHGPWDKQRKIIKAIVPTAKEFDGDGIDLIPIMEKNPMELGPMTGIKDAGVAMKFVDKFRGKLLGSTPTRGLFEAYIDDHVDACIRDSNTKRLNIVIITDGEPSDLHNPSMTKTTEKATVRLRKHDLSPKEYLGVSYVIVTEDFKTMANYRKLDNRTMWGPDDNKVECDLSNAIYPFIITALGGPDKQVVINLILAGNKSEALDRAAEKLLQGVPKQLIEHMDAYIEAGFAVEV</sequence>
<evidence type="ECO:0000313" key="3">
    <source>
        <dbReference type="Proteomes" id="UP000573603"/>
    </source>
</evidence>
<dbReference type="SUPFAM" id="SSF53300">
    <property type="entry name" value="vWA-like"/>
    <property type="match status" value="1"/>
</dbReference>
<comment type="caution">
    <text evidence="2">The sequence shown here is derived from an EMBL/GenBank/DDBJ whole genome shotgun (WGS) entry which is preliminary data.</text>
</comment>
<dbReference type="PROSITE" id="PS50234">
    <property type="entry name" value="VWFA"/>
    <property type="match status" value="1"/>
</dbReference>
<evidence type="ECO:0000313" key="2">
    <source>
        <dbReference type="EMBL" id="KAF5228428.1"/>
    </source>
</evidence>
<dbReference type="InterPro" id="IPR036465">
    <property type="entry name" value="vWFA_dom_sf"/>
</dbReference>
<keyword evidence="3" id="KW-1185">Reference proteome</keyword>
<dbReference type="Gene3D" id="3.40.50.410">
    <property type="entry name" value="von Willebrand factor, type A domain"/>
    <property type="match status" value="1"/>
</dbReference>
<dbReference type="PANTHER" id="PTHR34706">
    <property type="entry name" value="SLR1338 PROTEIN"/>
    <property type="match status" value="1"/>
</dbReference>
<dbReference type="EMBL" id="JABEVY010000661">
    <property type="protein sequence ID" value="KAF5228428.1"/>
    <property type="molecule type" value="Genomic_DNA"/>
</dbReference>
<dbReference type="CDD" id="cd00198">
    <property type="entry name" value="vWFA"/>
    <property type="match status" value="1"/>
</dbReference>
<dbReference type="InterPro" id="IPR002035">
    <property type="entry name" value="VWF_A"/>
</dbReference>
<proteinExistence type="predicted"/>
<dbReference type="PANTHER" id="PTHR34706:SF1">
    <property type="entry name" value="VWFA DOMAIN-CONTAINING PROTEIN"/>
    <property type="match status" value="1"/>
</dbReference>
<protein>
    <recommendedName>
        <fullName evidence="1">VWFA domain-containing protein</fullName>
    </recommendedName>
</protein>